<dbReference type="eggNOG" id="COG0840">
    <property type="taxonomic scope" value="Bacteria"/>
</dbReference>
<evidence type="ECO:0000256" key="9">
    <source>
        <dbReference type="SAM" id="Coils"/>
    </source>
</evidence>
<keyword evidence="3 10" id="KW-0812">Transmembrane</keyword>
<protein>
    <submittedName>
        <fullName evidence="13">Methyl-accepting chemotaxis sensory transducer</fullName>
    </submittedName>
</protein>
<dbReference type="FunFam" id="1.10.287.950:FF:000001">
    <property type="entry name" value="Methyl-accepting chemotaxis sensory transducer"/>
    <property type="match status" value="1"/>
</dbReference>
<dbReference type="RefSeq" id="WP_020885969.1">
    <property type="nucleotide sequence ID" value="NZ_ATHI01000004.1"/>
</dbReference>
<evidence type="ECO:0000256" key="6">
    <source>
        <dbReference type="ARBA" id="ARBA00023224"/>
    </source>
</evidence>
<comment type="caution">
    <text evidence="13">The sequence shown here is derived from an EMBL/GenBank/DDBJ whole genome shotgun (WGS) entry which is preliminary data.</text>
</comment>
<keyword evidence="2" id="KW-1003">Cell membrane</keyword>
<dbReference type="GO" id="GO:0007165">
    <property type="term" value="P:signal transduction"/>
    <property type="evidence" value="ECO:0007669"/>
    <property type="project" value="UniProtKB-KW"/>
</dbReference>
<dbReference type="STRING" id="1121439.dsat_2083"/>
<name>S7TDV3_9BACT</name>
<evidence type="ECO:0000256" key="4">
    <source>
        <dbReference type="ARBA" id="ARBA00022989"/>
    </source>
</evidence>
<dbReference type="InterPro" id="IPR004089">
    <property type="entry name" value="MCPsignal_dom"/>
</dbReference>
<dbReference type="PANTHER" id="PTHR32089:SF112">
    <property type="entry name" value="LYSOZYME-LIKE PROTEIN-RELATED"/>
    <property type="match status" value="1"/>
</dbReference>
<keyword evidence="4 10" id="KW-1133">Transmembrane helix</keyword>
<dbReference type="Gene3D" id="1.10.287.950">
    <property type="entry name" value="Methyl-accepting chemotaxis protein"/>
    <property type="match status" value="1"/>
</dbReference>
<dbReference type="Pfam" id="PF00015">
    <property type="entry name" value="MCPsignal"/>
    <property type="match status" value="1"/>
</dbReference>
<dbReference type="EMBL" id="ATHI01000004">
    <property type="protein sequence ID" value="EPR35382.1"/>
    <property type="molecule type" value="Genomic_DNA"/>
</dbReference>
<dbReference type="InterPro" id="IPR033463">
    <property type="entry name" value="sCache_3"/>
</dbReference>
<feature type="coiled-coil region" evidence="9">
    <location>
        <begin position="648"/>
        <end position="675"/>
    </location>
</feature>
<dbReference type="Proteomes" id="UP000014975">
    <property type="component" value="Unassembled WGS sequence"/>
</dbReference>
<evidence type="ECO:0000256" key="5">
    <source>
        <dbReference type="ARBA" id="ARBA00023136"/>
    </source>
</evidence>
<evidence type="ECO:0000313" key="13">
    <source>
        <dbReference type="EMBL" id="EPR35382.1"/>
    </source>
</evidence>
<dbReference type="OrthoDB" id="9814363at2"/>
<keyword evidence="14" id="KW-1185">Reference proteome</keyword>
<gene>
    <name evidence="13" type="ORF">dsat_2083</name>
</gene>
<dbReference type="CDD" id="cd06225">
    <property type="entry name" value="HAMP"/>
    <property type="match status" value="1"/>
</dbReference>
<feature type="domain" description="Methyl-accepting transducer" evidence="11">
    <location>
        <begin position="402"/>
        <end position="638"/>
    </location>
</feature>
<evidence type="ECO:0000259" key="12">
    <source>
        <dbReference type="PROSITE" id="PS50885"/>
    </source>
</evidence>
<dbReference type="GO" id="GO:0006935">
    <property type="term" value="P:chemotaxis"/>
    <property type="evidence" value="ECO:0007669"/>
    <property type="project" value="UniProtKB-ARBA"/>
</dbReference>
<dbReference type="Gene3D" id="3.30.450.20">
    <property type="entry name" value="PAS domain"/>
    <property type="match status" value="1"/>
</dbReference>
<keyword evidence="6 8" id="KW-0807">Transducer</keyword>
<reference evidence="13 14" key="1">
    <citation type="journal article" date="2013" name="Genome Announc.">
        <title>Draft genome sequences for three mercury-methylating, sulfate-reducing bacteria.</title>
        <authorList>
            <person name="Brown S.D."/>
            <person name="Hurt R.A.Jr."/>
            <person name="Gilmour C.C."/>
            <person name="Elias D.A."/>
        </authorList>
    </citation>
    <scope>NUCLEOTIDE SEQUENCE [LARGE SCALE GENOMIC DNA]</scope>
    <source>
        <strain evidence="13 14">DSM 16529</strain>
    </source>
</reference>
<feature type="coiled-coil region" evidence="9">
    <location>
        <begin position="339"/>
        <end position="390"/>
    </location>
</feature>
<dbReference type="PROSITE" id="PS50111">
    <property type="entry name" value="CHEMOTAXIS_TRANSDUC_2"/>
    <property type="match status" value="1"/>
</dbReference>
<accession>S7TDV3</accession>
<sequence length="676" mass="71731">MKLSIFWKVLSFILIVIAVLTASITYSVNHFVSQGFDEQSLVQIRNFRQSVDAEIKDIGEMLSLSARLVAENPAVAQAAAEGDSAFLASVAKGMMKNSAIEFVTISDARGTVLARGHSDRTGDSVANQINVQKALRGEASVGIEPGTVIKFSLRAGQPIVLAGRVVGVVTPGVDLGSMSFVDSIKSRIGVECTIFDNDMRVATTIMRQGQRAVGTKMDNPAVIETVLRNSREFIAQNLILGRMYDTAYWPIVSADGKTSGMLFIGAPREIVEQTQREIVNAILVVSGIITLIVAVLAVIFARSLANPVRRASEFASDIAGGKLDGTLTIANKDEIGVLAASLNAMVKSLREMIATAEAKTREAEEQATLCKKASDEAEEAKRKAEQAKREGMLQAAGHIEVVVERMTSASEELSRQVEQAARGSERQNARVAETATAMEEMNATVMEVARNASQSAVDADKAKAQANQGERSVGQVISAIGGLKTQTEALQTTMESLGRQAESIGQIITVIEDIADQTNLLALNAAIEAARAGDAGRGFAVVADEVRKLAEKTMNATKEVGQAISSIQRDARSSVEATHAAAKSVGESTALAEQSGKALAEIVGIVGNTSGQVSSIAAAAEQQSATSEEINRSVDEISQISMETSQVMAEAASAITELARQSQELQKLVHELKTQE</sequence>
<dbReference type="PATRIC" id="fig|1121439.3.peg.468"/>
<dbReference type="GO" id="GO:0005886">
    <property type="term" value="C:plasma membrane"/>
    <property type="evidence" value="ECO:0007669"/>
    <property type="project" value="UniProtKB-SubCell"/>
</dbReference>
<comment type="subcellular location">
    <subcellularLocation>
        <location evidence="1">Cell membrane</location>
        <topology evidence="1">Multi-pass membrane protein</topology>
    </subcellularLocation>
</comment>
<dbReference type="AlphaFoldDB" id="S7TDV3"/>
<feature type="transmembrane region" description="Helical" evidence="10">
    <location>
        <begin position="278"/>
        <end position="301"/>
    </location>
</feature>
<evidence type="ECO:0000256" key="8">
    <source>
        <dbReference type="PROSITE-ProRule" id="PRU00284"/>
    </source>
</evidence>
<dbReference type="InterPro" id="IPR029151">
    <property type="entry name" value="Sensor-like_sf"/>
</dbReference>
<organism evidence="13 14">
    <name type="scientific">Alkalidesulfovibrio alkalitolerans DSM 16529</name>
    <dbReference type="NCBI Taxonomy" id="1121439"/>
    <lineage>
        <taxon>Bacteria</taxon>
        <taxon>Pseudomonadati</taxon>
        <taxon>Thermodesulfobacteriota</taxon>
        <taxon>Desulfovibrionia</taxon>
        <taxon>Desulfovibrionales</taxon>
        <taxon>Desulfovibrionaceae</taxon>
        <taxon>Alkalidesulfovibrio</taxon>
    </lineage>
</organism>
<dbReference type="Gene3D" id="6.10.340.10">
    <property type="match status" value="1"/>
</dbReference>
<evidence type="ECO:0000256" key="7">
    <source>
        <dbReference type="ARBA" id="ARBA00029447"/>
    </source>
</evidence>
<dbReference type="SUPFAM" id="SSF58104">
    <property type="entry name" value="Methyl-accepting chemotaxis protein (MCP) signaling domain"/>
    <property type="match status" value="1"/>
</dbReference>
<proteinExistence type="inferred from homology"/>
<dbReference type="SUPFAM" id="SSF103190">
    <property type="entry name" value="Sensory domain-like"/>
    <property type="match status" value="2"/>
</dbReference>
<dbReference type="PANTHER" id="PTHR32089">
    <property type="entry name" value="METHYL-ACCEPTING CHEMOTAXIS PROTEIN MCPB"/>
    <property type="match status" value="1"/>
</dbReference>
<dbReference type="Pfam" id="PF17202">
    <property type="entry name" value="sCache_3_3"/>
    <property type="match status" value="1"/>
</dbReference>
<evidence type="ECO:0000256" key="2">
    <source>
        <dbReference type="ARBA" id="ARBA00022475"/>
    </source>
</evidence>
<dbReference type="PROSITE" id="PS50885">
    <property type="entry name" value="HAMP"/>
    <property type="match status" value="1"/>
</dbReference>
<dbReference type="SMART" id="SM00283">
    <property type="entry name" value="MA"/>
    <property type="match status" value="1"/>
</dbReference>
<evidence type="ECO:0000256" key="10">
    <source>
        <dbReference type="SAM" id="Phobius"/>
    </source>
</evidence>
<dbReference type="SMART" id="SM00304">
    <property type="entry name" value="HAMP"/>
    <property type="match status" value="1"/>
</dbReference>
<comment type="similarity">
    <text evidence="7">Belongs to the methyl-accepting chemotaxis (MCP) protein family.</text>
</comment>
<keyword evidence="5 10" id="KW-0472">Membrane</keyword>
<dbReference type="InterPro" id="IPR003660">
    <property type="entry name" value="HAMP_dom"/>
</dbReference>
<evidence type="ECO:0000259" key="11">
    <source>
        <dbReference type="PROSITE" id="PS50111"/>
    </source>
</evidence>
<keyword evidence="9" id="KW-0175">Coiled coil</keyword>
<evidence type="ECO:0000313" key="14">
    <source>
        <dbReference type="Proteomes" id="UP000014975"/>
    </source>
</evidence>
<dbReference type="Pfam" id="PF00672">
    <property type="entry name" value="HAMP"/>
    <property type="match status" value="1"/>
</dbReference>
<evidence type="ECO:0000256" key="1">
    <source>
        <dbReference type="ARBA" id="ARBA00004651"/>
    </source>
</evidence>
<dbReference type="CDD" id="cd11386">
    <property type="entry name" value="MCP_signal"/>
    <property type="match status" value="1"/>
</dbReference>
<evidence type="ECO:0000256" key="3">
    <source>
        <dbReference type="ARBA" id="ARBA00022692"/>
    </source>
</evidence>
<feature type="domain" description="HAMP" evidence="12">
    <location>
        <begin position="302"/>
        <end position="354"/>
    </location>
</feature>